<evidence type="ECO:0000313" key="1">
    <source>
        <dbReference type="EMBL" id="KAH7950401.1"/>
    </source>
</evidence>
<dbReference type="Proteomes" id="UP000821865">
    <property type="component" value="Chromosome 5"/>
</dbReference>
<evidence type="ECO:0000313" key="2">
    <source>
        <dbReference type="Proteomes" id="UP000821865"/>
    </source>
</evidence>
<protein>
    <submittedName>
        <fullName evidence="1">Uncharacterized protein</fullName>
    </submittedName>
</protein>
<proteinExistence type="predicted"/>
<gene>
    <name evidence="1" type="ORF">HPB49_023704</name>
</gene>
<dbReference type="EMBL" id="CM023474">
    <property type="protein sequence ID" value="KAH7950401.1"/>
    <property type="molecule type" value="Genomic_DNA"/>
</dbReference>
<organism evidence="1 2">
    <name type="scientific">Dermacentor silvarum</name>
    <name type="common">Tick</name>
    <dbReference type="NCBI Taxonomy" id="543639"/>
    <lineage>
        <taxon>Eukaryota</taxon>
        <taxon>Metazoa</taxon>
        <taxon>Ecdysozoa</taxon>
        <taxon>Arthropoda</taxon>
        <taxon>Chelicerata</taxon>
        <taxon>Arachnida</taxon>
        <taxon>Acari</taxon>
        <taxon>Parasitiformes</taxon>
        <taxon>Ixodida</taxon>
        <taxon>Ixodoidea</taxon>
        <taxon>Ixodidae</taxon>
        <taxon>Rhipicephalinae</taxon>
        <taxon>Dermacentor</taxon>
    </lineage>
</organism>
<keyword evidence="2" id="KW-1185">Reference proteome</keyword>
<name>A0ACB8CTM2_DERSI</name>
<sequence length="112" mass="12376">MRRKRSATAHNKKSGNSPCEEPFEDEIARICWLDDSLEPEELRDSSGVVSVKRPASQASASQASTSQTSENQESASLAPSQAYTKEPVPKKPKPSGSRMLDMKVFFDEMTKI</sequence>
<comment type="caution">
    <text evidence="1">The sequence shown here is derived from an EMBL/GenBank/DDBJ whole genome shotgun (WGS) entry which is preliminary data.</text>
</comment>
<accession>A0ACB8CTM2</accession>
<reference evidence="1" key="1">
    <citation type="submission" date="2020-05" db="EMBL/GenBank/DDBJ databases">
        <title>Large-scale comparative analyses of tick genomes elucidate their genetic diversity and vector capacities.</title>
        <authorList>
            <person name="Jia N."/>
            <person name="Wang J."/>
            <person name="Shi W."/>
            <person name="Du L."/>
            <person name="Sun Y."/>
            <person name="Zhan W."/>
            <person name="Jiang J."/>
            <person name="Wang Q."/>
            <person name="Zhang B."/>
            <person name="Ji P."/>
            <person name="Sakyi L.B."/>
            <person name="Cui X."/>
            <person name="Yuan T."/>
            <person name="Jiang B."/>
            <person name="Yang W."/>
            <person name="Lam T.T.-Y."/>
            <person name="Chang Q."/>
            <person name="Ding S."/>
            <person name="Wang X."/>
            <person name="Zhu J."/>
            <person name="Ruan X."/>
            <person name="Zhao L."/>
            <person name="Wei J."/>
            <person name="Que T."/>
            <person name="Du C."/>
            <person name="Cheng J."/>
            <person name="Dai P."/>
            <person name="Han X."/>
            <person name="Huang E."/>
            <person name="Gao Y."/>
            <person name="Liu J."/>
            <person name="Shao H."/>
            <person name="Ye R."/>
            <person name="Li L."/>
            <person name="Wei W."/>
            <person name="Wang X."/>
            <person name="Wang C."/>
            <person name="Yang T."/>
            <person name="Huo Q."/>
            <person name="Li W."/>
            <person name="Guo W."/>
            <person name="Chen H."/>
            <person name="Zhou L."/>
            <person name="Ni X."/>
            <person name="Tian J."/>
            <person name="Zhou Y."/>
            <person name="Sheng Y."/>
            <person name="Liu T."/>
            <person name="Pan Y."/>
            <person name="Xia L."/>
            <person name="Li J."/>
            <person name="Zhao F."/>
            <person name="Cao W."/>
        </authorList>
    </citation>
    <scope>NUCLEOTIDE SEQUENCE</scope>
    <source>
        <strain evidence="1">Dsil-2018</strain>
    </source>
</reference>